<evidence type="ECO:0000313" key="5">
    <source>
        <dbReference type="RefSeq" id="XP_013385773.1"/>
    </source>
</evidence>
<evidence type="ECO:0000256" key="2">
    <source>
        <dbReference type="ARBA" id="ARBA00023002"/>
    </source>
</evidence>
<dbReference type="PANTHER" id="PTHR43115:SF4">
    <property type="entry name" value="DEHYDROGENASE_REDUCTASE SDR FAMILY MEMBER 11"/>
    <property type="match status" value="1"/>
</dbReference>
<organism evidence="4 5">
    <name type="scientific">Lingula anatina</name>
    <name type="common">Brachiopod</name>
    <name type="synonym">Lingula unguis</name>
    <dbReference type="NCBI Taxonomy" id="7574"/>
    <lineage>
        <taxon>Eukaryota</taxon>
        <taxon>Metazoa</taxon>
        <taxon>Spiralia</taxon>
        <taxon>Lophotrochozoa</taxon>
        <taxon>Brachiopoda</taxon>
        <taxon>Linguliformea</taxon>
        <taxon>Lingulata</taxon>
        <taxon>Lingulida</taxon>
        <taxon>Linguloidea</taxon>
        <taxon>Lingulidae</taxon>
        <taxon>Lingula</taxon>
    </lineage>
</organism>
<dbReference type="PANTHER" id="PTHR43115">
    <property type="entry name" value="DEHYDROGENASE/REDUCTASE SDR FAMILY MEMBER 11"/>
    <property type="match status" value="1"/>
</dbReference>
<evidence type="ECO:0000256" key="1">
    <source>
        <dbReference type="ARBA" id="ARBA00006484"/>
    </source>
</evidence>
<keyword evidence="2" id="KW-0560">Oxidoreductase</keyword>
<dbReference type="KEGG" id="lak:106155453"/>
<dbReference type="PROSITE" id="PS00061">
    <property type="entry name" value="ADH_SHORT"/>
    <property type="match status" value="1"/>
</dbReference>
<dbReference type="GeneID" id="106155453"/>
<dbReference type="InterPro" id="IPR002347">
    <property type="entry name" value="SDR_fam"/>
</dbReference>
<dbReference type="RefSeq" id="XP_013385773.1">
    <property type="nucleotide sequence ID" value="XM_013530319.1"/>
</dbReference>
<dbReference type="InterPro" id="IPR036291">
    <property type="entry name" value="NAD(P)-bd_dom_sf"/>
</dbReference>
<dbReference type="STRING" id="7574.A0A1S3HI38"/>
<dbReference type="Pfam" id="PF00106">
    <property type="entry name" value="adh_short"/>
    <property type="match status" value="1"/>
</dbReference>
<keyword evidence="4" id="KW-1185">Reference proteome</keyword>
<dbReference type="Gene3D" id="3.40.50.720">
    <property type="entry name" value="NAD(P)-binding Rossmann-like Domain"/>
    <property type="match status" value="1"/>
</dbReference>
<dbReference type="PRINTS" id="PR00080">
    <property type="entry name" value="SDRFAMILY"/>
</dbReference>
<proteinExistence type="inferred from homology"/>
<dbReference type="SUPFAM" id="SSF51735">
    <property type="entry name" value="NAD(P)-binding Rossmann-fold domains"/>
    <property type="match status" value="1"/>
</dbReference>
<dbReference type="PRINTS" id="PR00081">
    <property type="entry name" value="GDHRDH"/>
</dbReference>
<sequence length="254" mass="27712">MDRWKGRVALVTGASVGIGAAIVRKLVQHGMKVVGCARGVEKIQALADELKDKDGTLLPIKCDLSNEEEILSMFKTIKQTWGGVDVCINNAGLALNAPLLSGATEQWKTMLDVNIMGLCICSREAFKSMRERKVDDGHIILISSMGAYRLVPNTPQLHFYAATKFAVRGILEGMRNECRALESNIRVSAVSPGVVETEFAYRLHEGQEEKAKAIYSKAPVLQGEDIADAVIYALSAPPHVQVHDILLRPTSQVS</sequence>
<dbReference type="InParanoid" id="A0A1S3HI38"/>
<accession>A0A1S3HI38</accession>
<dbReference type="AlphaFoldDB" id="A0A1S3HI38"/>
<gene>
    <name evidence="5" type="primary">LOC106155453</name>
</gene>
<comment type="similarity">
    <text evidence="1 3">Belongs to the short-chain dehydrogenases/reductases (SDR) family.</text>
</comment>
<dbReference type="FunFam" id="3.40.50.720:FF:000047">
    <property type="entry name" value="NADP-dependent L-serine/L-allo-threonine dehydrogenase"/>
    <property type="match status" value="1"/>
</dbReference>
<dbReference type="GO" id="GO:0016616">
    <property type="term" value="F:oxidoreductase activity, acting on the CH-OH group of donors, NAD or NADP as acceptor"/>
    <property type="evidence" value="ECO:0007669"/>
    <property type="project" value="UniProtKB-ARBA"/>
</dbReference>
<dbReference type="CDD" id="cd05343">
    <property type="entry name" value="Mgc4172-like_SDR_c"/>
    <property type="match status" value="1"/>
</dbReference>
<dbReference type="InterPro" id="IPR020904">
    <property type="entry name" value="Sc_DH/Rdtase_CS"/>
</dbReference>
<protein>
    <submittedName>
        <fullName evidence="5">Dehydrogenase/reductase SDR family member 11 isoform X1</fullName>
    </submittedName>
</protein>
<dbReference type="FunCoup" id="A0A1S3HI38">
    <property type="interactions" value="322"/>
</dbReference>
<name>A0A1S3HI38_LINAN</name>
<dbReference type="Proteomes" id="UP000085678">
    <property type="component" value="Unplaced"/>
</dbReference>
<evidence type="ECO:0000256" key="3">
    <source>
        <dbReference type="RuleBase" id="RU000363"/>
    </source>
</evidence>
<reference evidence="5" key="1">
    <citation type="submission" date="2025-08" db="UniProtKB">
        <authorList>
            <consortium name="RefSeq"/>
        </authorList>
    </citation>
    <scope>IDENTIFICATION</scope>
    <source>
        <tissue evidence="5">Gonads</tissue>
    </source>
</reference>
<dbReference type="OrthoDB" id="1933717at2759"/>
<evidence type="ECO:0000313" key="4">
    <source>
        <dbReference type="Proteomes" id="UP000085678"/>
    </source>
</evidence>